<dbReference type="PIRSF" id="PIRSF002741">
    <property type="entry name" value="MppA"/>
    <property type="match status" value="1"/>
</dbReference>
<reference evidence="7 8" key="1">
    <citation type="submission" date="2018-10" db="EMBL/GenBank/DDBJ databases">
        <title>Isolation, diversity and antifungal activity of actinobacteria from wheat.</title>
        <authorList>
            <person name="Han C."/>
        </authorList>
    </citation>
    <scope>NUCLEOTIDE SEQUENCE [LARGE SCALE GENOMIC DNA]</scope>
    <source>
        <strain evidence="7 8">NEAU-YY56</strain>
    </source>
</reference>
<evidence type="ECO:0000256" key="4">
    <source>
        <dbReference type="ARBA" id="ARBA00022729"/>
    </source>
</evidence>
<dbReference type="Proteomes" id="UP000269289">
    <property type="component" value="Unassembled WGS sequence"/>
</dbReference>
<evidence type="ECO:0000256" key="2">
    <source>
        <dbReference type="ARBA" id="ARBA00005695"/>
    </source>
</evidence>
<name>A0A3M2J167_9CELL</name>
<keyword evidence="3" id="KW-0813">Transport</keyword>
<evidence type="ECO:0000313" key="7">
    <source>
        <dbReference type="EMBL" id="RMI06534.1"/>
    </source>
</evidence>
<gene>
    <name evidence="7" type="ORF">EBM89_16175</name>
</gene>
<organism evidence="7 8">
    <name type="scientific">Cellulomonas triticagri</name>
    <dbReference type="NCBI Taxonomy" id="2483352"/>
    <lineage>
        <taxon>Bacteria</taxon>
        <taxon>Bacillati</taxon>
        <taxon>Actinomycetota</taxon>
        <taxon>Actinomycetes</taxon>
        <taxon>Micrococcales</taxon>
        <taxon>Cellulomonadaceae</taxon>
        <taxon>Cellulomonas</taxon>
    </lineage>
</organism>
<dbReference type="Gene3D" id="3.10.105.10">
    <property type="entry name" value="Dipeptide-binding Protein, Domain 3"/>
    <property type="match status" value="1"/>
</dbReference>
<evidence type="ECO:0000256" key="3">
    <source>
        <dbReference type="ARBA" id="ARBA00022448"/>
    </source>
</evidence>
<dbReference type="InterPro" id="IPR030678">
    <property type="entry name" value="Peptide/Ni-bd"/>
</dbReference>
<dbReference type="Gene3D" id="3.40.190.10">
    <property type="entry name" value="Periplasmic binding protein-like II"/>
    <property type="match status" value="1"/>
</dbReference>
<feature type="domain" description="Solute-binding protein family 5" evidence="6">
    <location>
        <begin position="123"/>
        <end position="494"/>
    </location>
</feature>
<comment type="subcellular location">
    <subcellularLocation>
        <location evidence="1">Cell envelope</location>
    </subcellularLocation>
</comment>
<dbReference type="InterPro" id="IPR000914">
    <property type="entry name" value="SBP_5_dom"/>
</dbReference>
<dbReference type="GO" id="GO:0043190">
    <property type="term" value="C:ATP-binding cassette (ABC) transporter complex"/>
    <property type="evidence" value="ECO:0007669"/>
    <property type="project" value="InterPro"/>
</dbReference>
<keyword evidence="8" id="KW-1185">Reference proteome</keyword>
<comment type="similarity">
    <text evidence="2">Belongs to the bacterial solute-binding protein 5 family.</text>
</comment>
<evidence type="ECO:0000256" key="1">
    <source>
        <dbReference type="ARBA" id="ARBA00004196"/>
    </source>
</evidence>
<dbReference type="PANTHER" id="PTHR30290">
    <property type="entry name" value="PERIPLASMIC BINDING COMPONENT OF ABC TRANSPORTER"/>
    <property type="match status" value="1"/>
</dbReference>
<keyword evidence="4" id="KW-0732">Signal</keyword>
<dbReference type="PANTHER" id="PTHR30290:SF10">
    <property type="entry name" value="PERIPLASMIC OLIGOPEPTIDE-BINDING PROTEIN-RELATED"/>
    <property type="match status" value="1"/>
</dbReference>
<feature type="region of interest" description="Disordered" evidence="5">
    <location>
        <begin position="14"/>
        <end position="39"/>
    </location>
</feature>
<dbReference type="GO" id="GO:1904680">
    <property type="term" value="F:peptide transmembrane transporter activity"/>
    <property type="evidence" value="ECO:0007669"/>
    <property type="project" value="TreeGrafter"/>
</dbReference>
<comment type="caution">
    <text evidence="7">The sequence shown here is derived from an EMBL/GenBank/DDBJ whole genome shotgun (WGS) entry which is preliminary data.</text>
</comment>
<dbReference type="CDD" id="cd08492">
    <property type="entry name" value="PBP2_NikA_DppA_OppA_like_15"/>
    <property type="match status" value="1"/>
</dbReference>
<accession>A0A3M2J167</accession>
<dbReference type="EMBL" id="RFFI01000107">
    <property type="protein sequence ID" value="RMI06534.1"/>
    <property type="molecule type" value="Genomic_DNA"/>
</dbReference>
<dbReference type="GO" id="GO:0030313">
    <property type="term" value="C:cell envelope"/>
    <property type="evidence" value="ECO:0007669"/>
    <property type="project" value="UniProtKB-SubCell"/>
</dbReference>
<evidence type="ECO:0000313" key="8">
    <source>
        <dbReference type="Proteomes" id="UP000269289"/>
    </source>
</evidence>
<dbReference type="Pfam" id="PF00496">
    <property type="entry name" value="SBP_bac_5"/>
    <property type="match status" value="1"/>
</dbReference>
<dbReference type="OrthoDB" id="5240629at2"/>
<proteinExistence type="inferred from homology"/>
<sequence>MPAPLDIFLDAVQQGRRHPGGPTQPWRDPPAVTEGGPVPQPTRARLVARTAPGLALLLALAACTGGADDDASTSTVEGGTLVYATGDAEPTCLDPHVGGNYPQALISTQYLEPLVGRDADGTILPWLATAWTVSEDGLTWDFTLADDVTFTDGTPFDAEAVAANVAHLQDPDTGSSTGYLAVQKVASVEAVDATHARFHLTEPDSALLESMSQQWTAMQSPAGIERGADANCAEPIGTGPFVVDEWVPQQQVVLVRNEDYVSRDPQAENAGPAHLEEIVWRFIPDAATRYAALRSGEVQVIDNPQPDTIAAAADEGGDITHVDAPRPGSVNRIELNSAQPPFDDVRVREAFVRAADPDPGIETLFAGTTARSFSPLSSVEPTAYADESLFGTDVDAADELLDAAGWTERDADGYRTRDGERLTVRFPVSTNQSVAAEQSLFEQIQANAKVVGFDVVLTPLDLSGWYAALGAHEYEAVSAPYTKVGPDVLRILYHSDGTVPAPSGYFANHAGITDPALDALLDQASASSDEAERADLYAQAQQIVLEGYYVLPLYDQQNHFLTRGVTGMRTLDTVSTPTFLDARLAG</sequence>
<evidence type="ECO:0000259" key="6">
    <source>
        <dbReference type="Pfam" id="PF00496"/>
    </source>
</evidence>
<evidence type="ECO:0000256" key="5">
    <source>
        <dbReference type="SAM" id="MobiDB-lite"/>
    </source>
</evidence>
<protein>
    <submittedName>
        <fullName evidence="7">ABC transporter substrate-binding protein</fullName>
    </submittedName>
</protein>
<dbReference type="SUPFAM" id="SSF53850">
    <property type="entry name" value="Periplasmic binding protein-like II"/>
    <property type="match status" value="1"/>
</dbReference>
<dbReference type="GO" id="GO:0042597">
    <property type="term" value="C:periplasmic space"/>
    <property type="evidence" value="ECO:0007669"/>
    <property type="project" value="UniProtKB-ARBA"/>
</dbReference>
<dbReference type="GO" id="GO:0015833">
    <property type="term" value="P:peptide transport"/>
    <property type="evidence" value="ECO:0007669"/>
    <property type="project" value="TreeGrafter"/>
</dbReference>
<dbReference type="InterPro" id="IPR039424">
    <property type="entry name" value="SBP_5"/>
</dbReference>
<dbReference type="AlphaFoldDB" id="A0A3M2J167"/>